<dbReference type="InterPro" id="IPR051973">
    <property type="entry name" value="tRNA_Anticodon_Mtase-Reg"/>
</dbReference>
<dbReference type="PANTHER" id="PTHR14344:SF3">
    <property type="entry name" value="WD REPEAT-CONTAINING PROTEIN 6"/>
    <property type="match status" value="1"/>
</dbReference>
<reference evidence="8 9" key="1">
    <citation type="journal article" date="2020" name="G3 (Bethesda)">
        <title>Genetic Underpinnings of Host Manipulation by Ophiocordyceps as Revealed by Comparative Transcriptomics.</title>
        <authorList>
            <person name="Will I."/>
            <person name="Das B."/>
            <person name="Trinh T."/>
            <person name="Brachmann A."/>
            <person name="Ohm R.A."/>
            <person name="de Bekker C."/>
        </authorList>
    </citation>
    <scope>NUCLEOTIDE SEQUENCE [LARGE SCALE GENOMIC DNA]</scope>
    <source>
        <strain evidence="8 9">EC05</strain>
    </source>
</reference>
<evidence type="ECO:0000256" key="6">
    <source>
        <dbReference type="ARBA" id="ARBA00038255"/>
    </source>
</evidence>
<evidence type="ECO:0000256" key="7">
    <source>
        <dbReference type="PROSITE-ProRule" id="PRU00221"/>
    </source>
</evidence>
<dbReference type="Pfam" id="PF00400">
    <property type="entry name" value="WD40"/>
    <property type="match status" value="2"/>
</dbReference>
<dbReference type="SMART" id="SM00320">
    <property type="entry name" value="WD40"/>
    <property type="match status" value="8"/>
</dbReference>
<keyword evidence="2" id="KW-0963">Cytoplasm</keyword>
<dbReference type="SUPFAM" id="SSF69322">
    <property type="entry name" value="Tricorn protease domain 2"/>
    <property type="match status" value="1"/>
</dbReference>
<comment type="subcellular location">
    <subcellularLocation>
        <location evidence="1">Cytoplasm</location>
    </subcellularLocation>
</comment>
<feature type="repeat" description="WD" evidence="7">
    <location>
        <begin position="727"/>
        <end position="748"/>
    </location>
</feature>
<evidence type="ECO:0000313" key="9">
    <source>
        <dbReference type="Proteomes" id="UP000562929"/>
    </source>
</evidence>
<dbReference type="PROSITE" id="PS50082">
    <property type="entry name" value="WD_REPEATS_2"/>
    <property type="match status" value="2"/>
</dbReference>
<dbReference type="InterPro" id="IPR036322">
    <property type="entry name" value="WD40_repeat_dom_sf"/>
</dbReference>
<accession>A0A8H4QA58</accession>
<dbReference type="PROSITE" id="PS00678">
    <property type="entry name" value="WD_REPEATS_1"/>
    <property type="match status" value="1"/>
</dbReference>
<comment type="similarity">
    <text evidence="6">Belongs to the WD repeat WDR6 family.</text>
</comment>
<dbReference type="InterPro" id="IPR001680">
    <property type="entry name" value="WD40_rpt"/>
</dbReference>
<proteinExistence type="inferred from homology"/>
<evidence type="ECO:0000256" key="5">
    <source>
        <dbReference type="ARBA" id="ARBA00022737"/>
    </source>
</evidence>
<keyword evidence="4" id="KW-0819">tRNA processing</keyword>
<organism evidence="8 9">
    <name type="scientific">Ophiocordyceps camponoti-floridani</name>
    <dbReference type="NCBI Taxonomy" id="2030778"/>
    <lineage>
        <taxon>Eukaryota</taxon>
        <taxon>Fungi</taxon>
        <taxon>Dikarya</taxon>
        <taxon>Ascomycota</taxon>
        <taxon>Pezizomycotina</taxon>
        <taxon>Sordariomycetes</taxon>
        <taxon>Hypocreomycetidae</taxon>
        <taxon>Hypocreales</taxon>
        <taxon>Ophiocordycipitaceae</taxon>
        <taxon>Ophiocordyceps</taxon>
    </lineage>
</organism>
<protein>
    <submittedName>
        <fullName evidence="8">WD repeat protein</fullName>
    </submittedName>
</protein>
<dbReference type="PROSITE" id="PS50294">
    <property type="entry name" value="WD_REPEATS_REGION"/>
    <property type="match status" value="1"/>
</dbReference>
<evidence type="ECO:0000256" key="2">
    <source>
        <dbReference type="ARBA" id="ARBA00022490"/>
    </source>
</evidence>
<keyword evidence="5" id="KW-0677">Repeat</keyword>
<dbReference type="SUPFAM" id="SSF50978">
    <property type="entry name" value="WD40 repeat-like"/>
    <property type="match status" value="1"/>
</dbReference>
<dbReference type="EMBL" id="JAACLJ010000002">
    <property type="protein sequence ID" value="KAF4591995.1"/>
    <property type="molecule type" value="Genomic_DNA"/>
</dbReference>
<evidence type="ECO:0000256" key="3">
    <source>
        <dbReference type="ARBA" id="ARBA00022574"/>
    </source>
</evidence>
<keyword evidence="3 7" id="KW-0853">WD repeat</keyword>
<dbReference type="GO" id="GO:0005737">
    <property type="term" value="C:cytoplasm"/>
    <property type="evidence" value="ECO:0007669"/>
    <property type="project" value="UniProtKB-SubCell"/>
</dbReference>
<gene>
    <name evidence="8" type="ORF">GQ602_002294</name>
</gene>
<dbReference type="PANTHER" id="PTHR14344">
    <property type="entry name" value="WD REPEAT PROTEIN"/>
    <property type="match status" value="1"/>
</dbReference>
<dbReference type="GO" id="GO:0030488">
    <property type="term" value="P:tRNA methylation"/>
    <property type="evidence" value="ECO:0007669"/>
    <property type="project" value="TreeGrafter"/>
</dbReference>
<dbReference type="InterPro" id="IPR020472">
    <property type="entry name" value="WD40_PAC1"/>
</dbReference>
<sequence>MSSGSLCLQHGQVPITALHLWTSPRSGVEYIVVGSGAELSVYDALPSPSPSLSGPRHRLRVWPDAGQPVHGLTVWDARRLLVWGGTCVCVVDLTSLEDEEDKQGLRLLASGSAPDWVHDGDKRAIVTAGNEVMSLTWVEEHDQVHDAMTISFGPATASPERTMLYAARLTRTGPSSILVAAGTVFGDILVWTCVFADDGLAATASPCRRLTGHEGSVYGLDFSSPLSRPDGTTIRLLASCSDDRTVRVWDVSGSKEGLDTPAWTETGFKPAADSTSGLVAAAMGHASRIWAVRFAITEHDMFVYSFGEDATAQSWRLTLPAPGSSAVGRLDHDRTVAQHSGKHIWAGAVLARRDGSIMVATGGADSQICLIEAASGTDGLVTVDVPDMLRLAQDGGDSISRYDFLREHEILVTTVHGRLFVGDLHVSGQWSWDELAVDDDVAAELKLVYAVRAVGKDAIVLGTTAGSLFCFRNPPGRLTRVAKVPGKIMDVSCVASSESESSVEMLVHLHGSPDSRYLSLDPLTGRVLRHEHITGLDARFVIVSAARIDGVLLLGSRRGWLCLLAREGDEWRPKLNMATRSRDAITAMVVLPRSDATATPHFVATSRDGHYRIYRLEADDCPLLHETSLPLGPMIEGTWFTPGPSPELVLYGFRGKHFVVWNETRREEVVTVDCGGAHRTFRLWRRDSEPWRCRFAFTRTSRLCIYSQTRAALRSVKGGTHGREIRALSSNGRCIATGAEDTTIRFWDPGDRQMRHLATVKAHVSGIQRLRWFGHERLLSSGGNEELLVWRVRRLVGTSYQGLAVVRESQLRATSDLRILDLDVGGWDVGEGVTAVTLALSNSTLRTYGYYASTGCFEPVAEGLYTGACLTQTRHLGPRGDRLWAATASTDGHVALWETAAAAGEDGAWRLAQVTRLHQSSIKCLDMGGRSTGGYRIVTGGDDNALGVIEVATVDGGYVIQWRGIVEAGAHAAAINGVAMDSEDDEGDSLVVTASNDQRLRAWRLKGRTMELLASSNSAVADAGDMMLIGSKKRIVVVAGVGIEIWGCDA</sequence>
<evidence type="ECO:0000256" key="4">
    <source>
        <dbReference type="ARBA" id="ARBA00022694"/>
    </source>
</evidence>
<dbReference type="Proteomes" id="UP000562929">
    <property type="component" value="Unassembled WGS sequence"/>
</dbReference>
<evidence type="ECO:0000256" key="1">
    <source>
        <dbReference type="ARBA" id="ARBA00004496"/>
    </source>
</evidence>
<comment type="caution">
    <text evidence="8">The sequence shown here is derived from an EMBL/GenBank/DDBJ whole genome shotgun (WGS) entry which is preliminary data.</text>
</comment>
<dbReference type="PRINTS" id="PR00320">
    <property type="entry name" value="GPROTEINBRPT"/>
</dbReference>
<dbReference type="Gene3D" id="2.130.10.10">
    <property type="entry name" value="YVTN repeat-like/Quinoprotein amine dehydrogenase"/>
    <property type="match status" value="3"/>
</dbReference>
<keyword evidence="9" id="KW-1185">Reference proteome</keyword>
<dbReference type="InterPro" id="IPR019775">
    <property type="entry name" value="WD40_repeat_CS"/>
</dbReference>
<name>A0A8H4QA58_9HYPO</name>
<dbReference type="InterPro" id="IPR015943">
    <property type="entry name" value="WD40/YVTN_repeat-like_dom_sf"/>
</dbReference>
<feature type="repeat" description="WD" evidence="7">
    <location>
        <begin position="210"/>
        <end position="252"/>
    </location>
</feature>
<dbReference type="AlphaFoldDB" id="A0A8H4QA58"/>
<dbReference type="SUPFAM" id="SSF101908">
    <property type="entry name" value="Putative isomerase YbhE"/>
    <property type="match status" value="1"/>
</dbReference>
<evidence type="ECO:0000313" key="8">
    <source>
        <dbReference type="EMBL" id="KAF4591995.1"/>
    </source>
</evidence>
<dbReference type="OrthoDB" id="5594999at2759"/>